<dbReference type="Gene3D" id="3.60.60.10">
    <property type="entry name" value="Penicillin V Acylase, Chain A"/>
    <property type="match status" value="1"/>
</dbReference>
<dbReference type="InterPro" id="IPR047801">
    <property type="entry name" value="Peptidase_C45"/>
</dbReference>
<dbReference type="OrthoDB" id="8617387at2"/>
<gene>
    <name evidence="2" type="ORF">SAMN05421659_12336</name>
</gene>
<dbReference type="RefSeq" id="WP_092457838.1">
    <property type="nucleotide sequence ID" value="NZ_FOJI01000023.1"/>
</dbReference>
<protein>
    <submittedName>
        <fullName evidence="2">Predicted choloylglycine hydrolase</fullName>
    </submittedName>
</protein>
<reference evidence="2 3" key="1">
    <citation type="submission" date="2016-10" db="EMBL/GenBank/DDBJ databases">
        <authorList>
            <person name="de Groot N.N."/>
        </authorList>
    </citation>
    <scope>NUCLEOTIDE SEQUENCE [LARGE SCALE GENOMIC DNA]</scope>
    <source>
        <strain evidence="2 3">DSM 9179</strain>
    </source>
</reference>
<dbReference type="PANTHER" id="PTHR34180">
    <property type="entry name" value="PEPTIDASE C45"/>
    <property type="match status" value="1"/>
</dbReference>
<dbReference type="STRING" id="99656.SAMN05421659_12336"/>
<evidence type="ECO:0000259" key="1">
    <source>
        <dbReference type="Pfam" id="PF03417"/>
    </source>
</evidence>
<dbReference type="Proteomes" id="UP000199701">
    <property type="component" value="Unassembled WGS sequence"/>
</dbReference>
<dbReference type="NCBIfam" id="NF040521">
    <property type="entry name" value="C45_proenzyme"/>
    <property type="match status" value="1"/>
</dbReference>
<dbReference type="InterPro" id="IPR005079">
    <property type="entry name" value="Peptidase_C45_hydrolase"/>
</dbReference>
<dbReference type="InterPro" id="IPR047794">
    <property type="entry name" value="C45_proenzyme-like"/>
</dbReference>
<dbReference type="InterPro" id="IPR029055">
    <property type="entry name" value="Ntn_hydrolases_N"/>
</dbReference>
<dbReference type="PANTHER" id="PTHR34180:SF1">
    <property type="entry name" value="BETA-ALANYL-DOPAMINE_CARCININE HYDROLASE"/>
    <property type="match status" value="1"/>
</dbReference>
<evidence type="ECO:0000313" key="2">
    <source>
        <dbReference type="EMBL" id="SEW44880.1"/>
    </source>
</evidence>
<feature type="domain" description="Peptidase C45 hydrolase" evidence="1">
    <location>
        <begin position="103"/>
        <end position="323"/>
    </location>
</feature>
<dbReference type="SUPFAM" id="SSF56235">
    <property type="entry name" value="N-terminal nucleophile aminohydrolases (Ntn hydrolases)"/>
    <property type="match status" value="1"/>
</dbReference>
<name>A0A1I0RUB1_9FIRM</name>
<sequence>MYHGRFKGTHYEAGYNYGCLLKKHGVVISGSPTFDITEEMKKYAAECIPQYEEYYPEVLQEIKGMADGQQSSFELLYQILFCIYCFKPQNHCTCFAFVDGENIMMGRNSDFLVSIEKLYMNCLYDLDGVYAFNGNTTAFVQMEDGVNEHGLAVGLTFIYPHIRKPGLNAGMLLRYILEKCKTTKEAIDALKQLPIASAQTLTIADSRGDLAVVECNPEKFAIIYPKNGTKYVATANNFNSEELKAYRTPVDIDDWKSDERYETAYTALNNHGEQYSLEFAQELLGGKFGFMCQYDRKTGADTVWSVVYDLKNKKVYRVEGNPSRKKFVEDTRMKFPK</sequence>
<evidence type="ECO:0000313" key="3">
    <source>
        <dbReference type="Proteomes" id="UP000199701"/>
    </source>
</evidence>
<dbReference type="CDD" id="cd01935">
    <property type="entry name" value="Ntn_CGH_like"/>
    <property type="match status" value="1"/>
</dbReference>
<keyword evidence="3" id="KW-1185">Reference proteome</keyword>
<dbReference type="Pfam" id="PF03417">
    <property type="entry name" value="AAT"/>
    <property type="match status" value="1"/>
</dbReference>
<organism evidence="2 3">
    <name type="scientific">[Clostridium] fimetarium</name>
    <dbReference type="NCBI Taxonomy" id="99656"/>
    <lineage>
        <taxon>Bacteria</taxon>
        <taxon>Bacillati</taxon>
        <taxon>Bacillota</taxon>
        <taxon>Clostridia</taxon>
        <taxon>Lachnospirales</taxon>
        <taxon>Lachnospiraceae</taxon>
    </lineage>
</organism>
<dbReference type="EMBL" id="FOJI01000023">
    <property type="protein sequence ID" value="SEW44880.1"/>
    <property type="molecule type" value="Genomic_DNA"/>
</dbReference>
<dbReference type="AlphaFoldDB" id="A0A1I0RUB1"/>
<proteinExistence type="predicted"/>
<dbReference type="GO" id="GO:0016787">
    <property type="term" value="F:hydrolase activity"/>
    <property type="evidence" value="ECO:0007669"/>
    <property type="project" value="UniProtKB-KW"/>
</dbReference>
<accession>A0A1I0RUB1</accession>
<keyword evidence="2" id="KW-0378">Hydrolase</keyword>